<proteinExistence type="predicted"/>
<protein>
    <recommendedName>
        <fullName evidence="3">Head-to-tail adaptor</fullName>
    </recommendedName>
</protein>
<evidence type="ECO:0000313" key="1">
    <source>
        <dbReference type="EMBL" id="PPJ31907.1"/>
    </source>
</evidence>
<accession>A0A2S6AD07</accession>
<dbReference type="Proteomes" id="UP000239874">
    <property type="component" value="Unassembled WGS sequence"/>
</dbReference>
<name>A0A2S6AD07_9NOCA</name>
<dbReference type="AlphaFoldDB" id="A0A2S6AD07"/>
<gene>
    <name evidence="1" type="ORF">C5E45_32980</name>
</gene>
<evidence type="ECO:0000313" key="2">
    <source>
        <dbReference type="Proteomes" id="UP000239874"/>
    </source>
</evidence>
<organism evidence="1 2">
    <name type="scientific">Nocardia nova</name>
    <dbReference type="NCBI Taxonomy" id="37330"/>
    <lineage>
        <taxon>Bacteria</taxon>
        <taxon>Bacillati</taxon>
        <taxon>Actinomycetota</taxon>
        <taxon>Actinomycetes</taxon>
        <taxon>Mycobacteriales</taxon>
        <taxon>Nocardiaceae</taxon>
        <taxon>Nocardia</taxon>
    </lineage>
</organism>
<dbReference type="EMBL" id="PSZC01000039">
    <property type="protein sequence ID" value="PPJ31907.1"/>
    <property type="molecule type" value="Genomic_DNA"/>
</dbReference>
<evidence type="ECO:0008006" key="3">
    <source>
        <dbReference type="Google" id="ProtNLM"/>
    </source>
</evidence>
<reference evidence="1 2" key="1">
    <citation type="submission" date="2018-02" db="EMBL/GenBank/DDBJ databases">
        <title>8 Nocardia nova and 1 Nocardia cyriacigeorgica strain used for evolution to TMP-SMX.</title>
        <authorList>
            <person name="Mehta H."/>
            <person name="Weng J."/>
            <person name="Shamoo Y."/>
        </authorList>
    </citation>
    <scope>NUCLEOTIDE SEQUENCE [LARGE SCALE GENOMIC DNA]</scope>
    <source>
        <strain evidence="1 2">MDA3139</strain>
    </source>
</reference>
<comment type="caution">
    <text evidence="1">The sequence shown here is derived from an EMBL/GenBank/DDBJ whole genome shotgun (WGS) entry which is preliminary data.</text>
</comment>
<dbReference type="RefSeq" id="WP_104380711.1">
    <property type="nucleotide sequence ID" value="NZ_PSZC01000039.1"/>
</dbReference>
<sequence>MSEGGAFAEVDELGYPLSSSTERDIAEQLLIAAAKWIRENAPEPLDPATAKIVSIEVVATAMTTRAYAGHISYTRTTGPRTKAGTLVNPGGALVFSDWHKELLGIAVHAQPSWNFGDCPP</sequence>